<organism evidence="1 2">
    <name type="scientific">Ascobolus immersus RN42</name>
    <dbReference type="NCBI Taxonomy" id="1160509"/>
    <lineage>
        <taxon>Eukaryota</taxon>
        <taxon>Fungi</taxon>
        <taxon>Dikarya</taxon>
        <taxon>Ascomycota</taxon>
        <taxon>Pezizomycotina</taxon>
        <taxon>Pezizomycetes</taxon>
        <taxon>Pezizales</taxon>
        <taxon>Ascobolaceae</taxon>
        <taxon>Ascobolus</taxon>
    </lineage>
</organism>
<sequence>MEDQVNKSMNSPHHLEDWDREDDYDSDATLRDSRIFDRKDIFITLYDSVRTMRERFSDHAVRMIREDIKYRFQSSLSPSLNPRHYLLFGDGSLLVRCREGIFLFFTIDLFGCKLVTEDEVWNWMDFSEHFSSTYDLDTKAPWRAGGKPYDQDGVDELDVLEAIA</sequence>
<reference evidence="1 2" key="1">
    <citation type="journal article" date="2018" name="Nat. Ecol. Evol.">
        <title>Pezizomycetes genomes reveal the molecular basis of ectomycorrhizal truffle lifestyle.</title>
        <authorList>
            <person name="Murat C."/>
            <person name="Payen T."/>
            <person name="Noel B."/>
            <person name="Kuo A."/>
            <person name="Morin E."/>
            <person name="Chen J."/>
            <person name="Kohler A."/>
            <person name="Krizsan K."/>
            <person name="Balestrini R."/>
            <person name="Da Silva C."/>
            <person name="Montanini B."/>
            <person name="Hainaut M."/>
            <person name="Levati E."/>
            <person name="Barry K.W."/>
            <person name="Belfiori B."/>
            <person name="Cichocki N."/>
            <person name="Clum A."/>
            <person name="Dockter R.B."/>
            <person name="Fauchery L."/>
            <person name="Guy J."/>
            <person name="Iotti M."/>
            <person name="Le Tacon F."/>
            <person name="Lindquist E.A."/>
            <person name="Lipzen A."/>
            <person name="Malagnac F."/>
            <person name="Mello A."/>
            <person name="Molinier V."/>
            <person name="Miyauchi S."/>
            <person name="Poulain J."/>
            <person name="Riccioni C."/>
            <person name="Rubini A."/>
            <person name="Sitrit Y."/>
            <person name="Splivallo R."/>
            <person name="Traeger S."/>
            <person name="Wang M."/>
            <person name="Zifcakova L."/>
            <person name="Wipf D."/>
            <person name="Zambonelli A."/>
            <person name="Paolocci F."/>
            <person name="Nowrousian M."/>
            <person name="Ottonello S."/>
            <person name="Baldrian P."/>
            <person name="Spatafora J.W."/>
            <person name="Henrissat B."/>
            <person name="Nagy L.G."/>
            <person name="Aury J.M."/>
            <person name="Wincker P."/>
            <person name="Grigoriev I.V."/>
            <person name="Bonfante P."/>
            <person name="Martin F.M."/>
        </authorList>
    </citation>
    <scope>NUCLEOTIDE SEQUENCE [LARGE SCALE GENOMIC DNA]</scope>
    <source>
        <strain evidence="1 2">RN42</strain>
    </source>
</reference>
<evidence type="ECO:0000313" key="1">
    <source>
        <dbReference type="EMBL" id="RPA79720.1"/>
    </source>
</evidence>
<name>A0A3N4I6I6_ASCIM</name>
<dbReference type="EMBL" id="ML119695">
    <property type="protein sequence ID" value="RPA79720.1"/>
    <property type="molecule type" value="Genomic_DNA"/>
</dbReference>
<dbReference type="Proteomes" id="UP000275078">
    <property type="component" value="Unassembled WGS sequence"/>
</dbReference>
<proteinExistence type="predicted"/>
<dbReference type="AlphaFoldDB" id="A0A3N4I6I6"/>
<keyword evidence="2" id="KW-1185">Reference proteome</keyword>
<evidence type="ECO:0000313" key="2">
    <source>
        <dbReference type="Proteomes" id="UP000275078"/>
    </source>
</evidence>
<accession>A0A3N4I6I6</accession>
<protein>
    <submittedName>
        <fullName evidence="1">Uncharacterized protein</fullName>
    </submittedName>
</protein>
<gene>
    <name evidence="1" type="ORF">BJ508DRAFT_327974</name>
</gene>